<feature type="binding site" evidence="10">
    <location>
        <position position="863"/>
    </location>
    <ligand>
        <name>Zn(2+)</name>
        <dbReference type="ChEBI" id="CHEBI:29105"/>
    </ligand>
</feature>
<dbReference type="CDD" id="cd07960">
    <property type="entry name" value="Anticodon_Ia_Ile_BEm"/>
    <property type="match status" value="1"/>
</dbReference>
<feature type="short sequence motif" description="'HIGH' region" evidence="10">
    <location>
        <begin position="57"/>
        <end position="67"/>
    </location>
</feature>
<evidence type="ECO:0000256" key="10">
    <source>
        <dbReference type="HAMAP-Rule" id="MF_02002"/>
    </source>
</evidence>
<feature type="binding site" evidence="10">
    <location>
        <position position="548"/>
    </location>
    <ligand>
        <name>L-isoleucyl-5'-AMP</name>
        <dbReference type="ChEBI" id="CHEBI:178002"/>
    </ligand>
</feature>
<dbReference type="KEGG" id="mfel:JPM2_1610"/>
<keyword evidence="2 10" id="KW-0963">Cytoplasm</keyword>
<comment type="similarity">
    <text evidence="1 10">Belongs to the class-I aminoacyl-tRNA synthetase family. IleS type 1 subfamily.</text>
</comment>
<dbReference type="HAMAP" id="MF_02002">
    <property type="entry name" value="Ile_tRNA_synth_type1"/>
    <property type="match status" value="1"/>
</dbReference>
<evidence type="ECO:0000256" key="5">
    <source>
        <dbReference type="ARBA" id="ARBA00022840"/>
    </source>
</evidence>
<evidence type="ECO:0000256" key="4">
    <source>
        <dbReference type="ARBA" id="ARBA00022741"/>
    </source>
</evidence>
<keyword evidence="4 10" id="KW-0547">Nucleotide-binding</keyword>
<dbReference type="GO" id="GO:0008270">
    <property type="term" value="F:zinc ion binding"/>
    <property type="evidence" value="ECO:0007669"/>
    <property type="project" value="UniProtKB-UniRule"/>
</dbReference>
<dbReference type="Gene3D" id="3.40.50.620">
    <property type="entry name" value="HUPs"/>
    <property type="match status" value="2"/>
</dbReference>
<keyword evidence="5 10" id="KW-0067">ATP-binding</keyword>
<dbReference type="CDD" id="cd00818">
    <property type="entry name" value="IleRS_core"/>
    <property type="match status" value="1"/>
</dbReference>
<dbReference type="RefSeq" id="WP_161552982.1">
    <property type="nucleotide sequence ID" value="NZ_AP022325.1"/>
</dbReference>
<evidence type="ECO:0000313" key="14">
    <source>
        <dbReference type="EMBL" id="BBU47468.1"/>
    </source>
</evidence>
<dbReference type="InterPro" id="IPR010663">
    <property type="entry name" value="Znf_FPG/IleRS"/>
</dbReference>
<dbReference type="Proteomes" id="UP000464317">
    <property type="component" value="Chromosome"/>
</dbReference>
<dbReference type="Pfam" id="PF06827">
    <property type="entry name" value="zf-FPG_IleRS"/>
    <property type="match status" value="1"/>
</dbReference>
<dbReference type="InterPro" id="IPR002301">
    <property type="entry name" value="Ile-tRNA-ligase"/>
</dbReference>
<evidence type="ECO:0000256" key="3">
    <source>
        <dbReference type="ARBA" id="ARBA00022598"/>
    </source>
</evidence>
<dbReference type="PROSITE" id="PS00178">
    <property type="entry name" value="AA_TRNA_LIGASE_I"/>
    <property type="match status" value="1"/>
</dbReference>
<dbReference type="SUPFAM" id="SSF47323">
    <property type="entry name" value="Anticodon-binding domain of a subclass of class I aminoacyl-tRNA synthetases"/>
    <property type="match status" value="1"/>
</dbReference>
<dbReference type="AlphaFoldDB" id="A0A809SEL1"/>
<dbReference type="PANTHER" id="PTHR42765:SF1">
    <property type="entry name" value="ISOLEUCINE--TRNA LIGASE, MITOCHONDRIAL"/>
    <property type="match status" value="1"/>
</dbReference>
<dbReference type="InterPro" id="IPR014729">
    <property type="entry name" value="Rossmann-like_a/b/a_fold"/>
</dbReference>
<keyword evidence="15" id="KW-1185">Reference proteome</keyword>
<dbReference type="NCBIfam" id="TIGR00392">
    <property type="entry name" value="ileS"/>
    <property type="match status" value="1"/>
</dbReference>
<feature type="binding site" evidence="10">
    <location>
        <position position="877"/>
    </location>
    <ligand>
        <name>Zn(2+)</name>
        <dbReference type="ChEBI" id="CHEBI:29105"/>
    </ligand>
</feature>
<dbReference type="GO" id="GO:0000049">
    <property type="term" value="F:tRNA binding"/>
    <property type="evidence" value="ECO:0007669"/>
    <property type="project" value="InterPro"/>
</dbReference>
<dbReference type="InterPro" id="IPR033708">
    <property type="entry name" value="Anticodon_Ile_BEm"/>
</dbReference>
<dbReference type="Gene3D" id="1.10.10.830">
    <property type="entry name" value="Ile-tRNA synthetase CP2 domain-like"/>
    <property type="match status" value="1"/>
</dbReference>
<dbReference type="EMBL" id="AP022325">
    <property type="protein sequence ID" value="BBU47468.1"/>
    <property type="molecule type" value="Genomic_DNA"/>
</dbReference>
<dbReference type="InterPro" id="IPR009008">
    <property type="entry name" value="Val/Leu/Ile-tRNA-synth_edit"/>
</dbReference>
<evidence type="ECO:0000259" key="11">
    <source>
        <dbReference type="Pfam" id="PF00133"/>
    </source>
</evidence>
<dbReference type="InterPro" id="IPR009080">
    <property type="entry name" value="tRNAsynth_Ia_anticodon-bd"/>
</dbReference>
<name>A0A809SEL1_9BACT</name>
<dbReference type="SUPFAM" id="SSF50677">
    <property type="entry name" value="ValRS/IleRS/LeuRS editing domain"/>
    <property type="match status" value="1"/>
</dbReference>
<accession>A0A809SEL1</accession>
<keyword evidence="10" id="KW-0479">Metal-binding</keyword>
<dbReference type="InterPro" id="IPR023585">
    <property type="entry name" value="Ile-tRNA-ligase_type1"/>
</dbReference>
<dbReference type="InterPro" id="IPR001412">
    <property type="entry name" value="aa-tRNA-synth_I_CS"/>
</dbReference>
<evidence type="ECO:0000313" key="15">
    <source>
        <dbReference type="Proteomes" id="UP000464317"/>
    </source>
</evidence>
<evidence type="ECO:0000256" key="8">
    <source>
        <dbReference type="ARBA" id="ARBA00025217"/>
    </source>
</evidence>
<comment type="subunit">
    <text evidence="10">Monomer.</text>
</comment>
<evidence type="ECO:0000256" key="1">
    <source>
        <dbReference type="ARBA" id="ARBA00006887"/>
    </source>
</evidence>
<feature type="short sequence motif" description="'KMSKS' region" evidence="10">
    <location>
        <begin position="589"/>
        <end position="593"/>
    </location>
</feature>
<sequence length="891" mass="104435">MDYKKTLNMPLTEYEMRANLVLKEPKFRDFWTVNNIYKKVLQKNKGNKKFILHDGPPYANGNIHVGHASNKILKDIIVRYKSLKGFYSPFVLGWDTHGLPIEHKMLTELNISKDEIDPLLLRKKAAKYAKEQVEIQKEQFKLLQLFTNFDKYYITLDKNYEVHQLKVLKKMLMDGLVYKGLKPVFWSPSCQSALAESEVEYKDIVSPSIYVAFKIIESNFEKININDHLLIWTTTPWTLIANAGVAVGSEIEYLRIKINGKFYIIASELLNSFINKTNLNGYEILDKFYGKEIVDKVKYKTPILDFIAPVVLGHHVTTESGTGLVHIAPMFGEDDYLIGQKNNLEKIMHISDNGNIYNTKTKFDGMFYDDANKEISLFLGDKLIYFERFKHSYPHDWRTHKPIIFRGTPQWFVSIDKIRDKILKEIENNVITYPEWPKKRLYSMIQNRSDWTISRQRSWGVPIIVFYDKDNNPVIEEEIFDYVINLVSEYGTDIWWEKDVNDLLPIKYREKGFKKETDIMDVWFDSGVSSIACDIDGVSKAPYDLYLEGSDQYRGWFNSSIINSVAYTEQTPYKNLISHGFVVDKKGEKMSKSKGNVVDPLQIIQKQGADILRMWVANSEYTSDVSISNEIIEQNSEIYRKIRNTLKFLLGNLNDFKYNPHFKRTGIHLFIQEQLNELKYNVIKSYDEYKFINVIKYISNYIVELSSFYLSITKDILYVRQKNDTERMMVLTNMYEITKFLIVSLTPIIPTTTEEAYSFFNLENKQESVMLETLPELKDILYDSNILQSYQEFFDLRSKVNILIENSIKNNEVKRSNELELFLPKQNELIQTLDLKTLLMVGKITPSNELKVSPFESMKCQRCWNHFEEIEIKNELCLNCYNIIQSLETNE</sequence>
<dbReference type="PRINTS" id="PR00984">
    <property type="entry name" value="TRNASYNTHILE"/>
</dbReference>
<evidence type="ECO:0000256" key="9">
    <source>
        <dbReference type="ARBA" id="ARBA00048359"/>
    </source>
</evidence>
<keyword evidence="10" id="KW-0862">Zinc</keyword>
<keyword evidence="7 10" id="KW-0030">Aminoacyl-tRNA synthetase</keyword>
<feature type="binding site" evidence="10">
    <location>
        <position position="880"/>
    </location>
    <ligand>
        <name>Zn(2+)</name>
        <dbReference type="ChEBI" id="CHEBI:29105"/>
    </ligand>
</feature>
<comment type="catalytic activity">
    <reaction evidence="9 10">
        <text>tRNA(Ile) + L-isoleucine + ATP = L-isoleucyl-tRNA(Ile) + AMP + diphosphate</text>
        <dbReference type="Rhea" id="RHEA:11060"/>
        <dbReference type="Rhea" id="RHEA-COMP:9666"/>
        <dbReference type="Rhea" id="RHEA-COMP:9695"/>
        <dbReference type="ChEBI" id="CHEBI:30616"/>
        <dbReference type="ChEBI" id="CHEBI:33019"/>
        <dbReference type="ChEBI" id="CHEBI:58045"/>
        <dbReference type="ChEBI" id="CHEBI:78442"/>
        <dbReference type="ChEBI" id="CHEBI:78528"/>
        <dbReference type="ChEBI" id="CHEBI:456215"/>
        <dbReference type="EC" id="6.1.1.5"/>
    </reaction>
</comment>
<feature type="domain" description="Aminoacyl-tRNA synthetase class Ia" evidence="11">
    <location>
        <begin position="29"/>
        <end position="628"/>
    </location>
</feature>
<protein>
    <recommendedName>
        <fullName evidence="10">Isoleucine--tRNA ligase</fullName>
        <ecNumber evidence="10">6.1.1.5</ecNumber>
    </recommendedName>
    <alternativeName>
        <fullName evidence="10">Isoleucyl-tRNA synthetase</fullName>
        <shortName evidence="10">IleRS</shortName>
    </alternativeName>
</protein>
<comment type="subcellular location">
    <subcellularLocation>
        <location evidence="10">Cytoplasm</location>
    </subcellularLocation>
</comment>
<dbReference type="Pfam" id="PF00133">
    <property type="entry name" value="tRNA-synt_1"/>
    <property type="match status" value="1"/>
</dbReference>
<feature type="domain" description="Zinc finger FPG/IleRS-type" evidence="12">
    <location>
        <begin position="859"/>
        <end position="882"/>
    </location>
</feature>
<dbReference type="PANTHER" id="PTHR42765">
    <property type="entry name" value="SOLEUCYL-TRNA SYNTHETASE"/>
    <property type="match status" value="1"/>
</dbReference>
<keyword evidence="6 10" id="KW-0648">Protein biosynthesis</keyword>
<organism evidence="14 15">
    <name type="scientific">Mycoplasmopsis felis</name>
    <dbReference type="NCBI Taxonomy" id="33923"/>
    <lineage>
        <taxon>Bacteria</taxon>
        <taxon>Bacillati</taxon>
        <taxon>Mycoplasmatota</taxon>
        <taxon>Mycoplasmoidales</taxon>
        <taxon>Metamycoplasmataceae</taxon>
        <taxon>Mycoplasmopsis</taxon>
    </lineage>
</organism>
<dbReference type="GO" id="GO:0005829">
    <property type="term" value="C:cytosol"/>
    <property type="evidence" value="ECO:0007669"/>
    <property type="project" value="TreeGrafter"/>
</dbReference>
<dbReference type="InterPro" id="IPR002300">
    <property type="entry name" value="aa-tRNA-synth_Ia"/>
</dbReference>
<gene>
    <name evidence="10 14" type="primary">ileS</name>
    <name evidence="14" type="ORF">JPM2_1610</name>
</gene>
<dbReference type="GO" id="GO:0006428">
    <property type="term" value="P:isoleucyl-tRNA aminoacylation"/>
    <property type="evidence" value="ECO:0007669"/>
    <property type="project" value="UniProtKB-UniRule"/>
</dbReference>
<evidence type="ECO:0000256" key="2">
    <source>
        <dbReference type="ARBA" id="ARBA00022490"/>
    </source>
</evidence>
<comment type="cofactor">
    <cofactor evidence="10">
        <name>Zn(2+)</name>
        <dbReference type="ChEBI" id="CHEBI:29105"/>
    </cofactor>
    <text evidence="10">Binds 1 zinc ion per subunit.</text>
</comment>
<dbReference type="GO" id="GO:0004822">
    <property type="term" value="F:isoleucine-tRNA ligase activity"/>
    <property type="evidence" value="ECO:0007669"/>
    <property type="project" value="UniProtKB-UniRule"/>
</dbReference>
<dbReference type="EC" id="6.1.1.5" evidence="10"/>
<comment type="domain">
    <text evidence="10">IleRS has two distinct active sites: one for aminoacylation and one for editing. The misactivated valine is translocated from the active site to the editing site, which sterically excludes the correctly activated isoleucine. The single editing site contains two valyl binding pockets, one specific for each substrate (Val-AMP or Val-tRNA(Ile)).</text>
</comment>
<feature type="domain" description="Methionyl/Valyl/Leucyl/Isoleucyl-tRNA synthetase anticodon-binding" evidence="13">
    <location>
        <begin position="673"/>
        <end position="821"/>
    </location>
</feature>
<feature type="binding site" evidence="10">
    <location>
        <position position="592"/>
    </location>
    <ligand>
        <name>ATP</name>
        <dbReference type="ChEBI" id="CHEBI:30616"/>
    </ligand>
</feature>
<dbReference type="SUPFAM" id="SSF52374">
    <property type="entry name" value="Nucleotidylyl transferase"/>
    <property type="match status" value="1"/>
</dbReference>
<dbReference type="InterPro" id="IPR050081">
    <property type="entry name" value="Ile-tRNA_ligase"/>
</dbReference>
<evidence type="ECO:0000259" key="13">
    <source>
        <dbReference type="Pfam" id="PF08264"/>
    </source>
</evidence>
<comment type="function">
    <text evidence="8 10">Catalyzes the attachment of isoleucine to tRNA(Ile). As IleRS can inadvertently accommodate and process structurally similar amino acids such as valine, to avoid such errors it has two additional distinct tRNA(Ile)-dependent editing activities. One activity is designated as 'pretransfer' editing and involves the hydrolysis of activated Val-AMP. The other activity is designated 'posttransfer' editing and involves deacylation of mischarged Val-tRNA(Ile).</text>
</comment>
<dbReference type="Gene3D" id="1.10.730.20">
    <property type="match status" value="1"/>
</dbReference>
<dbReference type="InterPro" id="IPR013155">
    <property type="entry name" value="M/V/L/I-tRNA-synth_anticd-bd"/>
</dbReference>
<dbReference type="GO" id="GO:0002161">
    <property type="term" value="F:aminoacyl-tRNA deacylase activity"/>
    <property type="evidence" value="ECO:0007669"/>
    <property type="project" value="InterPro"/>
</dbReference>
<proteinExistence type="inferred from homology"/>
<keyword evidence="3 10" id="KW-0436">Ligase</keyword>
<evidence type="ECO:0000256" key="6">
    <source>
        <dbReference type="ARBA" id="ARBA00022917"/>
    </source>
</evidence>
<evidence type="ECO:0000256" key="7">
    <source>
        <dbReference type="ARBA" id="ARBA00023146"/>
    </source>
</evidence>
<dbReference type="GO" id="GO:0005524">
    <property type="term" value="F:ATP binding"/>
    <property type="evidence" value="ECO:0007669"/>
    <property type="project" value="UniProtKB-UniRule"/>
</dbReference>
<evidence type="ECO:0000259" key="12">
    <source>
        <dbReference type="Pfam" id="PF06827"/>
    </source>
</evidence>
<reference evidence="14 15" key="1">
    <citation type="submission" date="2020-01" db="EMBL/GenBank/DDBJ databases">
        <title>Complete genome sequence of Mycoplasma felis strain Myco-2.</title>
        <authorList>
            <person name="Kinoshita Y."/>
            <person name="Niwa H."/>
            <person name="Uchida-Fujii E."/>
            <person name="Nukada T."/>
        </authorList>
    </citation>
    <scope>NUCLEOTIDE SEQUENCE [LARGE SCALE GENOMIC DNA]</scope>
    <source>
        <strain evidence="14 15">Myco-2</strain>
    </source>
</reference>
<feature type="binding site" evidence="10">
    <location>
        <position position="860"/>
    </location>
    <ligand>
        <name>Zn(2+)</name>
        <dbReference type="ChEBI" id="CHEBI:29105"/>
    </ligand>
</feature>
<dbReference type="Pfam" id="PF08264">
    <property type="entry name" value="Anticodon_1"/>
    <property type="match status" value="1"/>
</dbReference>